<dbReference type="RefSeq" id="XP_065670586.1">
    <property type="nucleotide sequence ID" value="XM_065814514.1"/>
</dbReference>
<gene>
    <name evidence="15" type="primary">LOC100201879</name>
</gene>
<feature type="domain" description="SET" evidence="13">
    <location>
        <begin position="137"/>
        <end position="259"/>
    </location>
</feature>
<evidence type="ECO:0000256" key="2">
    <source>
        <dbReference type="ARBA" id="ARBA00004286"/>
    </source>
</evidence>
<evidence type="ECO:0000256" key="5">
    <source>
        <dbReference type="ARBA" id="ARBA00022603"/>
    </source>
</evidence>
<keyword evidence="6" id="KW-0808">Transferase</keyword>
<proteinExistence type="predicted"/>
<organism evidence="14 15">
    <name type="scientific">Hydra vulgaris</name>
    <name type="common">Hydra</name>
    <name type="synonym">Hydra attenuata</name>
    <dbReference type="NCBI Taxonomy" id="6087"/>
    <lineage>
        <taxon>Eukaryota</taxon>
        <taxon>Metazoa</taxon>
        <taxon>Cnidaria</taxon>
        <taxon>Hydrozoa</taxon>
        <taxon>Hydroidolina</taxon>
        <taxon>Anthoathecata</taxon>
        <taxon>Aplanulata</taxon>
        <taxon>Hydridae</taxon>
        <taxon>Hydra</taxon>
    </lineage>
</organism>
<dbReference type="InterPro" id="IPR047266">
    <property type="entry name" value="KMT5A-like_SET"/>
</dbReference>
<dbReference type="SUPFAM" id="SSF82199">
    <property type="entry name" value="SET domain"/>
    <property type="match status" value="1"/>
</dbReference>
<evidence type="ECO:0000313" key="15">
    <source>
        <dbReference type="RefSeq" id="XP_065670586.1"/>
    </source>
</evidence>
<keyword evidence="14" id="KW-1185">Reference proteome</keyword>
<dbReference type="Gene3D" id="2.170.270.10">
    <property type="entry name" value="SET domain"/>
    <property type="match status" value="1"/>
</dbReference>
<keyword evidence="7" id="KW-0949">S-adenosyl-L-methionine</keyword>
<dbReference type="Pfam" id="PF00856">
    <property type="entry name" value="SET"/>
    <property type="match status" value="1"/>
</dbReference>
<comment type="subcellular location">
    <subcellularLocation>
        <location evidence="2">Chromosome</location>
    </subcellularLocation>
    <subcellularLocation>
        <location evidence="1">Nucleus</location>
    </subcellularLocation>
</comment>
<dbReference type="SMART" id="SM00317">
    <property type="entry name" value="SET"/>
    <property type="match status" value="1"/>
</dbReference>
<evidence type="ECO:0000256" key="10">
    <source>
        <dbReference type="ARBA" id="ARBA00023163"/>
    </source>
</evidence>
<keyword evidence="8" id="KW-0156">Chromatin regulator</keyword>
<reference evidence="15" key="1">
    <citation type="submission" date="2025-08" db="UniProtKB">
        <authorList>
            <consortium name="RefSeq"/>
        </authorList>
    </citation>
    <scope>IDENTIFICATION</scope>
</reference>
<protein>
    <recommendedName>
        <fullName evidence="3">[histone H4]-lysine(20) N-methyltransferase</fullName>
        <ecNumber evidence="3">2.1.1.361</ecNumber>
    </recommendedName>
</protein>
<dbReference type="EC" id="2.1.1.361" evidence="3"/>
<keyword evidence="9" id="KW-0805">Transcription regulation</keyword>
<keyword evidence="11" id="KW-0539">Nucleus</keyword>
<evidence type="ECO:0000256" key="1">
    <source>
        <dbReference type="ARBA" id="ARBA00004123"/>
    </source>
</evidence>
<dbReference type="InterPro" id="IPR046341">
    <property type="entry name" value="SET_dom_sf"/>
</dbReference>
<keyword evidence="10" id="KW-0804">Transcription</keyword>
<evidence type="ECO:0000256" key="6">
    <source>
        <dbReference type="ARBA" id="ARBA00022679"/>
    </source>
</evidence>
<evidence type="ECO:0000256" key="3">
    <source>
        <dbReference type="ARBA" id="ARBA00012187"/>
    </source>
</evidence>
<accession>A0ABM4D8D3</accession>
<evidence type="ECO:0000259" key="13">
    <source>
        <dbReference type="PROSITE" id="PS50280"/>
    </source>
</evidence>
<dbReference type="InterPro" id="IPR051760">
    <property type="entry name" value="KMT5A"/>
</dbReference>
<evidence type="ECO:0000256" key="11">
    <source>
        <dbReference type="ARBA" id="ARBA00023242"/>
    </source>
</evidence>
<dbReference type="CDD" id="cd10528">
    <property type="entry name" value="SET_SETD8"/>
    <property type="match status" value="1"/>
</dbReference>
<dbReference type="GO" id="GO:0008168">
    <property type="term" value="F:methyltransferase activity"/>
    <property type="evidence" value="ECO:0007669"/>
    <property type="project" value="UniProtKB-KW"/>
</dbReference>
<keyword evidence="4" id="KW-0158">Chromosome</keyword>
<evidence type="ECO:0000256" key="7">
    <source>
        <dbReference type="ARBA" id="ARBA00022691"/>
    </source>
</evidence>
<dbReference type="PROSITE" id="PS51571">
    <property type="entry name" value="SAM_MT43_PR_SET"/>
    <property type="match status" value="1"/>
</dbReference>
<evidence type="ECO:0000256" key="12">
    <source>
        <dbReference type="ARBA" id="ARBA00047784"/>
    </source>
</evidence>
<dbReference type="GO" id="GO:0032259">
    <property type="term" value="P:methylation"/>
    <property type="evidence" value="ECO:0007669"/>
    <property type="project" value="UniProtKB-KW"/>
</dbReference>
<dbReference type="Proteomes" id="UP001652625">
    <property type="component" value="Chromosome 12"/>
</dbReference>
<sequence length="274" mass="31809">MENHQENKLLVTKPIRSCERLEEKKEKYNEESYKVDSPVKGVTNLKVKSIIKNTHQLKSNKDINQPKSIKNTTKNVKKKSNNEKVRKVCDMENRPEKVQTTITQHFQVRRSERKVKTMAKNDAKLNLEKIILSGIEDGLEVRLIEEKGRGVFTKQSLKKGDLVCEYAGDLISLKEALQREKDYEKNPELGCYMYFFDYKDKKYCVDATKETGRLGRLLNHSKTNSNVCTKLFPIGNTPHLILVAQKDIACDQELLYDYGDRSKRSIESHPWLKL</sequence>
<dbReference type="PANTHER" id="PTHR46167">
    <property type="entry name" value="N-LYSINE METHYLTRANSFERASE KMT5A"/>
    <property type="match status" value="1"/>
</dbReference>
<keyword evidence="5 15" id="KW-0489">Methyltransferase</keyword>
<dbReference type="PANTHER" id="PTHR46167:SF1">
    <property type="entry name" value="N-LYSINE METHYLTRANSFERASE KMT5A"/>
    <property type="match status" value="1"/>
</dbReference>
<dbReference type="GeneID" id="100201879"/>
<dbReference type="PROSITE" id="PS50280">
    <property type="entry name" value="SET"/>
    <property type="match status" value="1"/>
</dbReference>
<evidence type="ECO:0000256" key="8">
    <source>
        <dbReference type="ARBA" id="ARBA00022853"/>
    </source>
</evidence>
<dbReference type="InterPro" id="IPR001214">
    <property type="entry name" value="SET_dom"/>
</dbReference>
<evidence type="ECO:0000256" key="9">
    <source>
        <dbReference type="ARBA" id="ARBA00023015"/>
    </source>
</evidence>
<comment type="catalytic activity">
    <reaction evidence="12">
        <text>L-lysyl(20)-[histone H4] + S-adenosyl-L-methionine = N(6)-methyl-L-lysyl(20)-[histone H4] + S-adenosyl-L-homocysteine + H(+)</text>
        <dbReference type="Rhea" id="RHEA:60344"/>
        <dbReference type="Rhea" id="RHEA-COMP:15554"/>
        <dbReference type="Rhea" id="RHEA-COMP:15555"/>
        <dbReference type="ChEBI" id="CHEBI:15378"/>
        <dbReference type="ChEBI" id="CHEBI:29969"/>
        <dbReference type="ChEBI" id="CHEBI:57856"/>
        <dbReference type="ChEBI" id="CHEBI:59789"/>
        <dbReference type="ChEBI" id="CHEBI:61929"/>
        <dbReference type="EC" id="2.1.1.361"/>
    </reaction>
</comment>
<evidence type="ECO:0000313" key="14">
    <source>
        <dbReference type="Proteomes" id="UP001652625"/>
    </source>
</evidence>
<dbReference type="InterPro" id="IPR016858">
    <property type="entry name" value="KMT5A-like"/>
</dbReference>
<evidence type="ECO:0000256" key="4">
    <source>
        <dbReference type="ARBA" id="ARBA00022454"/>
    </source>
</evidence>
<name>A0ABM4D8D3_HYDVU</name>